<accession>W4MCW7</accession>
<dbReference type="Gene3D" id="3.30.70.100">
    <property type="match status" value="1"/>
</dbReference>
<protein>
    <recommendedName>
        <fullName evidence="3">DUF1330 domain-containing protein</fullName>
    </recommendedName>
</protein>
<evidence type="ECO:0000313" key="2">
    <source>
        <dbReference type="Proteomes" id="UP000019140"/>
    </source>
</evidence>
<dbReference type="HOGENOM" id="CLU_1892357_0_0_7"/>
<dbReference type="EMBL" id="AZHX01000446">
    <property type="protein sequence ID" value="ETX07467.1"/>
    <property type="molecule type" value="Genomic_DNA"/>
</dbReference>
<name>W4MCW7_9BACT</name>
<sequence>MTTMPFPRNPQETEAITAIAESGQDRPVLMLNLNRYKPGAGFPDGELYRRYVTGLEAFLPVVGGAILWRTPVFGQPVGEQQIDEVLAAWYPSHRAFLDLPHAPGAENNFRLRGLCVEYAVIHRCPGDHPWLRPR</sequence>
<reference evidence="1 2" key="1">
    <citation type="journal article" date="2014" name="Nature">
        <title>An environmental bacterial taxon with a large and distinct metabolic repertoire.</title>
        <authorList>
            <person name="Wilson M.C."/>
            <person name="Mori T."/>
            <person name="Ruckert C."/>
            <person name="Uria A.R."/>
            <person name="Helf M.J."/>
            <person name="Takada K."/>
            <person name="Gernert C."/>
            <person name="Steffens U.A."/>
            <person name="Heycke N."/>
            <person name="Schmitt S."/>
            <person name="Rinke C."/>
            <person name="Helfrich E.J."/>
            <person name="Brachmann A.O."/>
            <person name="Gurgui C."/>
            <person name="Wakimoto T."/>
            <person name="Kracht M."/>
            <person name="Crusemann M."/>
            <person name="Hentschel U."/>
            <person name="Abe I."/>
            <person name="Matsunaga S."/>
            <person name="Kalinowski J."/>
            <person name="Takeyama H."/>
            <person name="Piel J."/>
        </authorList>
    </citation>
    <scope>NUCLEOTIDE SEQUENCE [LARGE SCALE GENOMIC DNA]</scope>
    <source>
        <strain evidence="2">TSY2</strain>
    </source>
</reference>
<organism evidence="1 2">
    <name type="scientific">Candidatus Entotheonella gemina</name>
    <dbReference type="NCBI Taxonomy" id="1429439"/>
    <lineage>
        <taxon>Bacteria</taxon>
        <taxon>Pseudomonadati</taxon>
        <taxon>Nitrospinota/Tectimicrobiota group</taxon>
        <taxon>Candidatus Tectimicrobiota</taxon>
        <taxon>Candidatus Entotheonellia</taxon>
        <taxon>Candidatus Entotheonellales</taxon>
        <taxon>Candidatus Entotheonellaceae</taxon>
        <taxon>Candidatus Entotheonella</taxon>
    </lineage>
</organism>
<gene>
    <name evidence="1" type="ORF">ETSY2_11035</name>
</gene>
<dbReference type="AlphaFoldDB" id="W4MCW7"/>
<evidence type="ECO:0008006" key="3">
    <source>
        <dbReference type="Google" id="ProtNLM"/>
    </source>
</evidence>
<evidence type="ECO:0000313" key="1">
    <source>
        <dbReference type="EMBL" id="ETX07467.1"/>
    </source>
</evidence>
<keyword evidence="2" id="KW-1185">Reference proteome</keyword>
<proteinExistence type="predicted"/>
<dbReference type="Proteomes" id="UP000019140">
    <property type="component" value="Unassembled WGS sequence"/>
</dbReference>
<comment type="caution">
    <text evidence="1">The sequence shown here is derived from an EMBL/GenBank/DDBJ whole genome shotgun (WGS) entry which is preliminary data.</text>
</comment>